<dbReference type="eggNOG" id="ENOG502QS59">
    <property type="taxonomic scope" value="Eukaryota"/>
</dbReference>
<accession>Q0CQB4</accession>
<feature type="compositionally biased region" description="Basic and acidic residues" evidence="1">
    <location>
        <begin position="418"/>
        <end position="433"/>
    </location>
</feature>
<reference evidence="4" key="1">
    <citation type="submission" date="2005-09" db="EMBL/GenBank/DDBJ databases">
        <title>Annotation of the Aspergillus terreus NIH2624 genome.</title>
        <authorList>
            <person name="Birren B.W."/>
            <person name="Lander E.S."/>
            <person name="Galagan J.E."/>
            <person name="Nusbaum C."/>
            <person name="Devon K."/>
            <person name="Henn M."/>
            <person name="Ma L.-J."/>
            <person name="Jaffe D.B."/>
            <person name="Butler J."/>
            <person name="Alvarez P."/>
            <person name="Gnerre S."/>
            <person name="Grabherr M."/>
            <person name="Kleber M."/>
            <person name="Mauceli E.W."/>
            <person name="Brockman W."/>
            <person name="Rounsley S."/>
            <person name="Young S.K."/>
            <person name="LaButti K."/>
            <person name="Pushparaj V."/>
            <person name="DeCaprio D."/>
            <person name="Crawford M."/>
            <person name="Koehrsen M."/>
            <person name="Engels R."/>
            <person name="Montgomery P."/>
            <person name="Pearson M."/>
            <person name="Howarth C."/>
            <person name="Larson L."/>
            <person name="Luoma S."/>
            <person name="White J."/>
            <person name="Alvarado L."/>
            <person name="Kodira C.D."/>
            <person name="Zeng Q."/>
            <person name="Oleary S."/>
            <person name="Yandava C."/>
            <person name="Denning D.W."/>
            <person name="Nierman W.C."/>
            <person name="Milne T."/>
            <person name="Madden K."/>
        </authorList>
    </citation>
    <scope>NUCLEOTIDE SEQUENCE [LARGE SCALE GENOMIC DNA]</scope>
    <source>
        <strain evidence="4">NIH 2624 / FGSC A1156</strain>
    </source>
</reference>
<dbReference type="PANTHER" id="PTHR38694:SF1">
    <property type="entry name" value="PEROXIN DOMAIN-CONTAINING PROTEIN"/>
    <property type="match status" value="1"/>
</dbReference>
<dbReference type="AlphaFoldDB" id="Q0CQB4"/>
<keyword evidence="2" id="KW-1133">Transmembrane helix</keyword>
<evidence type="ECO:0000256" key="1">
    <source>
        <dbReference type="SAM" id="MobiDB-lite"/>
    </source>
</evidence>
<dbReference type="OMA" id="LGWNEPK"/>
<protein>
    <submittedName>
        <fullName evidence="3">Uncharacterized protein</fullName>
    </submittedName>
</protein>
<dbReference type="GeneID" id="4318771"/>
<dbReference type="OrthoDB" id="1708389at2759"/>
<gene>
    <name evidence="3" type="ORF">ATEG_04120</name>
</gene>
<dbReference type="PANTHER" id="PTHR38694">
    <property type="entry name" value="CONSERVED EXPRESSED PROTEIN"/>
    <property type="match status" value="1"/>
</dbReference>
<dbReference type="RefSeq" id="XP_001213298.1">
    <property type="nucleotide sequence ID" value="XM_001213298.1"/>
</dbReference>
<evidence type="ECO:0000313" key="4">
    <source>
        <dbReference type="Proteomes" id="UP000007963"/>
    </source>
</evidence>
<feature type="region of interest" description="Disordered" evidence="1">
    <location>
        <begin position="1"/>
        <end position="24"/>
    </location>
</feature>
<dbReference type="Proteomes" id="UP000007963">
    <property type="component" value="Unassembled WGS sequence"/>
</dbReference>
<dbReference type="VEuPathDB" id="FungiDB:ATEG_04120"/>
<feature type="region of interest" description="Disordered" evidence="1">
    <location>
        <begin position="374"/>
        <end position="435"/>
    </location>
</feature>
<sequence length="614" mass="66948">MQEKEHTENEDNVIVTGPTDSHILSQVPQDEKGLAEKAGHTEEISDVGWYQSPDDIDERIVSDTPLQRLDLIRAEDEQFSPDKLRATLERFYTTIFVSLTGFVKHIARLRSWRETQRTSIFCAVYFTAWLLDLLVPTFICVLLALTVYPPARPILFPPAPIALVDSSTGGVQKPKAGVLGSHDSLTGAPEKMKGEAAEQEARNLMTGISSVVVGSVAGKHDQATPEGAPMESSVPDAMDIVSKTADAQTAAHGEVPTETHDKTKQPMMTTVLDGANLSMRVLSDITDTYERLGNVLVAALAVSLVTTNHFFVKTSTFALGAVFFGDPVFARAIAYLNTNFPGWQASLLPQNSLLKGIPTNAQLTLTLLRIGEANTAPLPPPPRHSLEKAPSQPASLHPSEVNLAASDEEISQAASPEADLHPSEQQEHHEAQKPKSWASRVLDFFRGTTATGIESKLAIDRVRAAAGSKHAKTRVGVLRRKGRLTLPSGPVHFDARYKGKRGAAVIDCSSEPPVLYFTTDPAIDPSDHRLERREKASVLFTIPVTDIREMRKIGGLGWKGKLVTGWAVGSKEVVDGLVIVGKEPDQTYQLTAMRMRNQLFNRLVAIDGQVWESC</sequence>
<evidence type="ECO:0000313" key="3">
    <source>
        <dbReference type="EMBL" id="EAU35922.1"/>
    </source>
</evidence>
<feature type="transmembrane region" description="Helical" evidence="2">
    <location>
        <begin position="119"/>
        <end position="148"/>
    </location>
</feature>
<dbReference type="EMBL" id="CH476598">
    <property type="protein sequence ID" value="EAU35922.1"/>
    <property type="molecule type" value="Genomic_DNA"/>
</dbReference>
<keyword evidence="2" id="KW-0472">Membrane</keyword>
<dbReference type="InterPro" id="IPR021709">
    <property type="entry name" value="DUF3292"/>
</dbReference>
<evidence type="ECO:0000256" key="2">
    <source>
        <dbReference type="SAM" id="Phobius"/>
    </source>
</evidence>
<dbReference type="STRING" id="341663.Q0CQB4"/>
<keyword evidence="2" id="KW-0812">Transmembrane</keyword>
<dbReference type="HOGENOM" id="CLU_025989_0_0_1"/>
<organism evidence="3 4">
    <name type="scientific">Aspergillus terreus (strain NIH 2624 / FGSC A1156)</name>
    <dbReference type="NCBI Taxonomy" id="341663"/>
    <lineage>
        <taxon>Eukaryota</taxon>
        <taxon>Fungi</taxon>
        <taxon>Dikarya</taxon>
        <taxon>Ascomycota</taxon>
        <taxon>Pezizomycotina</taxon>
        <taxon>Eurotiomycetes</taxon>
        <taxon>Eurotiomycetidae</taxon>
        <taxon>Eurotiales</taxon>
        <taxon>Aspergillaceae</taxon>
        <taxon>Aspergillus</taxon>
        <taxon>Aspergillus subgen. Circumdati</taxon>
    </lineage>
</organism>
<proteinExistence type="predicted"/>
<dbReference type="Pfam" id="PF11696">
    <property type="entry name" value="DUF3292"/>
    <property type="match status" value="1"/>
</dbReference>
<name>Q0CQB4_ASPTN</name>